<dbReference type="Pfam" id="PF13466">
    <property type="entry name" value="STAS_2"/>
    <property type="match status" value="1"/>
</dbReference>
<reference evidence="3" key="1">
    <citation type="submission" date="2017-06" db="EMBL/GenBank/DDBJ databases">
        <authorList>
            <person name="Varghese N."/>
            <person name="Submissions S."/>
        </authorList>
    </citation>
    <scope>NUCLEOTIDE SEQUENCE [LARGE SCALE GENOMIC DNA]</scope>
    <source>
        <strain evidence="3">DSM 11116</strain>
    </source>
</reference>
<protein>
    <submittedName>
        <fullName evidence="2">STAS domain-containing protein</fullName>
    </submittedName>
</protein>
<dbReference type="AlphaFoldDB" id="A0A212UD71"/>
<dbReference type="Proteomes" id="UP000198131">
    <property type="component" value="Unassembled WGS sequence"/>
</dbReference>
<proteinExistence type="predicted"/>
<keyword evidence="3" id="KW-1185">Reference proteome</keyword>
<evidence type="ECO:0000259" key="1">
    <source>
        <dbReference type="Pfam" id="PF13466"/>
    </source>
</evidence>
<dbReference type="RefSeq" id="WP_088844476.1">
    <property type="nucleotide sequence ID" value="NZ_FYEW01000002.1"/>
</dbReference>
<dbReference type="InterPro" id="IPR058548">
    <property type="entry name" value="MlaB-like_STAS"/>
</dbReference>
<accession>A0A212UD71</accession>
<name>A0A212UD71_9BACT</name>
<dbReference type="InterPro" id="IPR036513">
    <property type="entry name" value="STAS_dom_sf"/>
</dbReference>
<dbReference type="Gene3D" id="3.30.750.24">
    <property type="entry name" value="STAS domain"/>
    <property type="match status" value="1"/>
</dbReference>
<evidence type="ECO:0000313" key="2">
    <source>
        <dbReference type="EMBL" id="SNC76051.1"/>
    </source>
</evidence>
<evidence type="ECO:0000313" key="3">
    <source>
        <dbReference type="Proteomes" id="UP000198131"/>
    </source>
</evidence>
<dbReference type="SUPFAM" id="SSF52091">
    <property type="entry name" value="SpoIIaa-like"/>
    <property type="match status" value="1"/>
</dbReference>
<dbReference type="OrthoDB" id="885901at2"/>
<sequence length="121" mass="13788">MEVYREILPQSYLLILTDSEPKDLTPLSYALRLASRSGKSNIWIDCSHVTKMPFSVLRVLVRYYRRLLARNVSLVLCHVGDAAHQQMAKLATADRPPVMPSLLDAEQYCKSPHRILHRTAA</sequence>
<feature type="domain" description="MlaB-like STAS" evidence="1">
    <location>
        <begin position="26"/>
        <end position="89"/>
    </location>
</feature>
<dbReference type="EMBL" id="FYEW01000002">
    <property type="protein sequence ID" value="SNC76051.1"/>
    <property type="molecule type" value="Genomic_DNA"/>
</dbReference>
<organism evidence="2 3">
    <name type="scientific">Hymenobacter gelipurpurascens</name>
    <dbReference type="NCBI Taxonomy" id="89968"/>
    <lineage>
        <taxon>Bacteria</taxon>
        <taxon>Pseudomonadati</taxon>
        <taxon>Bacteroidota</taxon>
        <taxon>Cytophagia</taxon>
        <taxon>Cytophagales</taxon>
        <taxon>Hymenobacteraceae</taxon>
        <taxon>Hymenobacter</taxon>
    </lineage>
</organism>
<gene>
    <name evidence="2" type="ORF">SAMN06265337_3188</name>
</gene>